<dbReference type="GO" id="GO:0016740">
    <property type="term" value="F:transferase activity"/>
    <property type="evidence" value="ECO:0007669"/>
    <property type="project" value="UniProtKB-KW"/>
</dbReference>
<evidence type="ECO:0000313" key="3">
    <source>
        <dbReference type="EMBL" id="ONH28147.1"/>
    </source>
</evidence>
<keyword evidence="3" id="KW-0808">Transferase</keyword>
<dbReference type="CDD" id="cd06223">
    <property type="entry name" value="PRTases_typeI"/>
    <property type="match status" value="1"/>
</dbReference>
<dbReference type="InterPro" id="IPR022537">
    <property type="entry name" value="TRSP_dom"/>
</dbReference>
<sequence length="460" mass="47431">MADRSPASPWPPAGNGDDDGWLWAALGLAAEVTEDVTGTGLGGIVGLALRRNPRRAHLLVSRVLGKHLPVRPEVALAAAAALAARARDVSAVGRTGGAPFVLGYCETATALGHAVADGFADADYLHTTRRAVAGMRSELELAETHSHAVHHWLLPADPRLLTDPRPLLLVDDELSTGNTALGTIRALHALAPRPAYTVATLLDARPAASRARFDEVADELGVPVDVVSLVSATVAVPPDVADRARALRERHGAVAGGAAPASGDLGGDVGDTPGGPALTGLGPAGRVTWLRPPWPAGLPDGGRHGWAPRHRGPLEETVGDVAAAIADRLVEPGGRTLVLGTEELMYTPMRLAAALGRVTGGDVRYQSTTRSPVHPLDVPGYAIRCALEFPAPDDPGRVSQVYNVAPGRYDDIVVVVDDGTDAAAPAAGDGPAPAGMVEVLRRCAPVTVVTLPSFVPAGAR</sequence>
<protein>
    <submittedName>
        <fullName evidence="3">Phosphoribosyl transferase</fullName>
    </submittedName>
</protein>
<dbReference type="Proteomes" id="UP000188929">
    <property type="component" value="Unassembled WGS sequence"/>
</dbReference>
<dbReference type="Gene3D" id="3.40.50.2020">
    <property type="match status" value="1"/>
</dbReference>
<proteinExistence type="predicted"/>
<dbReference type="Pfam" id="PF15609">
    <property type="entry name" value="PRTase_2"/>
    <property type="match status" value="1"/>
</dbReference>
<evidence type="ECO:0000259" key="1">
    <source>
        <dbReference type="Pfam" id="PF12500"/>
    </source>
</evidence>
<dbReference type="EMBL" id="MOMC01000042">
    <property type="protein sequence ID" value="ONH28147.1"/>
    <property type="molecule type" value="Genomic_DNA"/>
</dbReference>
<evidence type="ECO:0000259" key="2">
    <source>
        <dbReference type="Pfam" id="PF15609"/>
    </source>
</evidence>
<keyword evidence="4" id="KW-1185">Reference proteome</keyword>
<dbReference type="Pfam" id="PF12500">
    <property type="entry name" value="TRSP"/>
    <property type="match status" value="1"/>
</dbReference>
<dbReference type="SUPFAM" id="SSF53271">
    <property type="entry name" value="PRTase-like"/>
    <property type="match status" value="1"/>
</dbReference>
<dbReference type="AlphaFoldDB" id="A0A1V2I8C9"/>
<dbReference type="STRING" id="1834516.BL253_19995"/>
<name>A0A1V2I8C9_9ACTN</name>
<accession>A0A1V2I8C9</accession>
<feature type="domain" description="TRSP" evidence="1">
    <location>
        <begin position="300"/>
        <end position="424"/>
    </location>
</feature>
<dbReference type="InterPro" id="IPR011214">
    <property type="entry name" value="UCP020967"/>
</dbReference>
<gene>
    <name evidence="3" type="ORF">BL253_19995</name>
</gene>
<evidence type="ECO:0000313" key="4">
    <source>
        <dbReference type="Proteomes" id="UP000188929"/>
    </source>
</evidence>
<organism evidence="3 4">
    <name type="scientific">Pseudofrankia asymbiotica</name>
    <dbReference type="NCBI Taxonomy" id="1834516"/>
    <lineage>
        <taxon>Bacteria</taxon>
        <taxon>Bacillati</taxon>
        <taxon>Actinomycetota</taxon>
        <taxon>Actinomycetes</taxon>
        <taxon>Frankiales</taxon>
        <taxon>Frankiaceae</taxon>
        <taxon>Pseudofrankia</taxon>
    </lineage>
</organism>
<reference evidence="4" key="1">
    <citation type="submission" date="2016-10" db="EMBL/GenBank/DDBJ databases">
        <title>Frankia sp. NRRL B-16386 Genome sequencing.</title>
        <authorList>
            <person name="Ghodhbane-Gtari F."/>
            <person name="Swanson E."/>
            <person name="Gueddou A."/>
            <person name="Hezbri K."/>
            <person name="Ktari K."/>
            <person name="Nouioui I."/>
            <person name="Morris K."/>
            <person name="Simpson S."/>
            <person name="Abebe-Akele F."/>
            <person name="Thomas K."/>
            <person name="Gtari M."/>
            <person name="Tisa L.S."/>
        </authorList>
    </citation>
    <scope>NUCLEOTIDE SEQUENCE [LARGE SCALE GENOMIC DNA]</scope>
    <source>
        <strain evidence="4">NRRL B-16386</strain>
    </source>
</reference>
<dbReference type="PIRSF" id="PIRSF020967">
    <property type="entry name" value="UCP020967"/>
    <property type="match status" value="1"/>
</dbReference>
<dbReference type="InterPro" id="IPR029057">
    <property type="entry name" value="PRTase-like"/>
</dbReference>
<comment type="caution">
    <text evidence="3">The sequence shown here is derived from an EMBL/GenBank/DDBJ whole genome shotgun (WGS) entry which is preliminary data.</text>
</comment>
<dbReference type="InterPro" id="IPR041688">
    <property type="entry name" value="PRTase_2"/>
</dbReference>
<feature type="domain" description="Orotate phosphoribosyltransferase-like" evidence="2">
    <location>
        <begin position="45"/>
        <end position="232"/>
    </location>
</feature>
<dbReference type="InterPro" id="IPR000836">
    <property type="entry name" value="PRTase_dom"/>
</dbReference>